<dbReference type="Gene3D" id="1.10.357.10">
    <property type="entry name" value="Tetracycline Repressor, domain 2"/>
    <property type="match status" value="1"/>
</dbReference>
<feature type="DNA-binding region" description="H-T-H motif" evidence="5">
    <location>
        <begin position="28"/>
        <end position="47"/>
    </location>
</feature>
<evidence type="ECO:0000256" key="5">
    <source>
        <dbReference type="PROSITE-ProRule" id="PRU00335"/>
    </source>
</evidence>
<dbReference type="EMBL" id="SUMB01000008">
    <property type="protein sequence ID" value="TJZ50361.1"/>
    <property type="molecule type" value="Genomic_DNA"/>
</dbReference>
<evidence type="ECO:0000313" key="7">
    <source>
        <dbReference type="EMBL" id="TJZ50361.1"/>
    </source>
</evidence>
<dbReference type="OrthoDB" id="5243387at2"/>
<keyword evidence="2" id="KW-0805">Transcription regulation</keyword>
<organism evidence="7 8">
    <name type="scientific">Streptomyces piniterrae</name>
    <dbReference type="NCBI Taxonomy" id="2571125"/>
    <lineage>
        <taxon>Bacteria</taxon>
        <taxon>Bacillati</taxon>
        <taxon>Actinomycetota</taxon>
        <taxon>Actinomycetes</taxon>
        <taxon>Kitasatosporales</taxon>
        <taxon>Streptomycetaceae</taxon>
        <taxon>Streptomyces</taxon>
    </lineage>
</organism>
<evidence type="ECO:0000256" key="1">
    <source>
        <dbReference type="ARBA" id="ARBA00022491"/>
    </source>
</evidence>
<dbReference type="Proteomes" id="UP000308697">
    <property type="component" value="Unassembled WGS sequence"/>
</dbReference>
<protein>
    <submittedName>
        <fullName evidence="7">TetR/AcrR family transcriptional regulator</fullName>
    </submittedName>
</protein>
<dbReference type="PRINTS" id="PR00455">
    <property type="entry name" value="HTHTETR"/>
</dbReference>
<keyword evidence="1" id="KW-0678">Repressor</keyword>
<dbReference type="PANTHER" id="PTHR30055:SF234">
    <property type="entry name" value="HTH-TYPE TRANSCRIPTIONAL REGULATOR BETI"/>
    <property type="match status" value="1"/>
</dbReference>
<keyword evidence="4" id="KW-0804">Transcription</keyword>
<feature type="domain" description="HTH tetR-type" evidence="6">
    <location>
        <begin position="5"/>
        <end position="65"/>
    </location>
</feature>
<dbReference type="Pfam" id="PF13977">
    <property type="entry name" value="TetR_C_6"/>
    <property type="match status" value="1"/>
</dbReference>
<dbReference type="AlphaFoldDB" id="A0A4U0N908"/>
<gene>
    <name evidence="7" type="ORF">FCH28_24120</name>
</gene>
<comment type="caution">
    <text evidence="7">The sequence shown here is derived from an EMBL/GenBank/DDBJ whole genome shotgun (WGS) entry which is preliminary data.</text>
</comment>
<evidence type="ECO:0000256" key="3">
    <source>
        <dbReference type="ARBA" id="ARBA00023125"/>
    </source>
</evidence>
<keyword evidence="8" id="KW-1185">Reference proteome</keyword>
<evidence type="ECO:0000313" key="8">
    <source>
        <dbReference type="Proteomes" id="UP000308697"/>
    </source>
</evidence>
<dbReference type="InterPro" id="IPR050109">
    <property type="entry name" value="HTH-type_TetR-like_transc_reg"/>
</dbReference>
<dbReference type="GO" id="GO:0003700">
    <property type="term" value="F:DNA-binding transcription factor activity"/>
    <property type="evidence" value="ECO:0007669"/>
    <property type="project" value="TreeGrafter"/>
</dbReference>
<dbReference type="InterPro" id="IPR001647">
    <property type="entry name" value="HTH_TetR"/>
</dbReference>
<evidence type="ECO:0000259" key="6">
    <source>
        <dbReference type="PROSITE" id="PS50977"/>
    </source>
</evidence>
<dbReference type="Pfam" id="PF00440">
    <property type="entry name" value="TetR_N"/>
    <property type="match status" value="1"/>
</dbReference>
<accession>A0A4U0N908</accession>
<dbReference type="InterPro" id="IPR039538">
    <property type="entry name" value="BetI_C"/>
</dbReference>
<proteinExistence type="predicted"/>
<dbReference type="InterPro" id="IPR036271">
    <property type="entry name" value="Tet_transcr_reg_TetR-rel_C_sf"/>
</dbReference>
<dbReference type="SUPFAM" id="SSF48498">
    <property type="entry name" value="Tetracyclin repressor-like, C-terminal domain"/>
    <property type="match status" value="1"/>
</dbReference>
<name>A0A4U0N908_9ACTN</name>
<reference evidence="7 8" key="1">
    <citation type="submission" date="2019-04" db="EMBL/GenBank/DDBJ databases">
        <title>Streptomyces piniterrae sp. nov., a heliquinomycin-producing actinomycete isolated from rhizosphere soil of Pinus yunnanensis.</title>
        <authorList>
            <person name="Zhuang X."/>
            <person name="Zhao J."/>
        </authorList>
    </citation>
    <scope>NUCLEOTIDE SEQUENCE [LARGE SCALE GENOMIC DNA]</scope>
    <source>
        <strain evidence="8">jys28</strain>
    </source>
</reference>
<dbReference type="GO" id="GO:0000976">
    <property type="term" value="F:transcription cis-regulatory region binding"/>
    <property type="evidence" value="ECO:0007669"/>
    <property type="project" value="TreeGrafter"/>
</dbReference>
<evidence type="ECO:0000256" key="4">
    <source>
        <dbReference type="ARBA" id="ARBA00023163"/>
    </source>
</evidence>
<sequence>MSKASNRQKSILEAATRLIARSGVRGLRVEELAAEAGVSTGLIYYHFGDRAGLMRRTLEFINERAERYTEPSASPRTDPRAYLEEMLLLELQDLPAVVENSTAWGEFRASAMFDAELREQLREATAQWSDDASDFIRRAQDAGTARDDVVATDAAERLTALVEGLSERWLTGAIPLERARELLRGALELELGPAGSRK</sequence>
<dbReference type="PROSITE" id="PS50977">
    <property type="entry name" value="HTH_TETR_2"/>
    <property type="match status" value="1"/>
</dbReference>
<keyword evidence="3 5" id="KW-0238">DNA-binding</keyword>
<dbReference type="InterPro" id="IPR009057">
    <property type="entry name" value="Homeodomain-like_sf"/>
</dbReference>
<dbReference type="PANTHER" id="PTHR30055">
    <property type="entry name" value="HTH-TYPE TRANSCRIPTIONAL REGULATOR RUTR"/>
    <property type="match status" value="1"/>
</dbReference>
<evidence type="ECO:0000256" key="2">
    <source>
        <dbReference type="ARBA" id="ARBA00023015"/>
    </source>
</evidence>
<dbReference type="SUPFAM" id="SSF46689">
    <property type="entry name" value="Homeodomain-like"/>
    <property type="match status" value="1"/>
</dbReference>
<dbReference type="RefSeq" id="WP_136742182.1">
    <property type="nucleotide sequence ID" value="NZ_SUMB01000008.1"/>
</dbReference>